<feature type="region of interest" description="Disordered" evidence="1">
    <location>
        <begin position="123"/>
        <end position="160"/>
    </location>
</feature>
<proteinExistence type="predicted"/>
<sequence>HKTNVEAQGTDDLLGLLMFKGCLPIWWDGKLDSKLENYILLISYYFYVRVIELTANVLRIGRMDKEHVKYVLVLQLIFKIRHSPEILGLSMIKPRVENQDTIKQQRTRSGRNIPDYQEFFEQESTDGDESSLQENEEETSEKGLDIDSFEDLSKENSEKEPVRDDVIKDILGITIDYSDATKEILLTYKEQDSDGDLIDLRLNSSFFKKLPKTLARSYLMEMDSITESLVPVNVHEFLVKFFSQNLTAKEWNYQIDDLRAPEKDDFIMSAVVRVLRRTLPQFIKAFSLEDQNPLLNITTIEHAHLNAFVHPCLDTFL</sequence>
<name>A0A9N9J1D2_9GLOM</name>
<feature type="compositionally biased region" description="Basic and acidic residues" evidence="1">
    <location>
        <begin position="140"/>
        <end position="160"/>
    </location>
</feature>
<dbReference type="OrthoDB" id="2345088at2759"/>
<feature type="non-terminal residue" evidence="2">
    <location>
        <position position="317"/>
    </location>
</feature>
<feature type="non-terminal residue" evidence="2">
    <location>
        <position position="1"/>
    </location>
</feature>
<protein>
    <submittedName>
        <fullName evidence="2">5423_t:CDS:1</fullName>
    </submittedName>
</protein>
<evidence type="ECO:0000313" key="3">
    <source>
        <dbReference type="Proteomes" id="UP000789342"/>
    </source>
</evidence>
<dbReference type="EMBL" id="CAJVPV010040926">
    <property type="protein sequence ID" value="CAG8761206.1"/>
    <property type="molecule type" value="Genomic_DNA"/>
</dbReference>
<evidence type="ECO:0000256" key="1">
    <source>
        <dbReference type="SAM" id="MobiDB-lite"/>
    </source>
</evidence>
<evidence type="ECO:0000313" key="2">
    <source>
        <dbReference type="EMBL" id="CAG8761206.1"/>
    </source>
</evidence>
<organism evidence="2 3">
    <name type="scientific">Acaulospora morrowiae</name>
    <dbReference type="NCBI Taxonomy" id="94023"/>
    <lineage>
        <taxon>Eukaryota</taxon>
        <taxon>Fungi</taxon>
        <taxon>Fungi incertae sedis</taxon>
        <taxon>Mucoromycota</taxon>
        <taxon>Glomeromycotina</taxon>
        <taxon>Glomeromycetes</taxon>
        <taxon>Diversisporales</taxon>
        <taxon>Acaulosporaceae</taxon>
        <taxon>Acaulospora</taxon>
    </lineage>
</organism>
<dbReference type="AlphaFoldDB" id="A0A9N9J1D2"/>
<reference evidence="2" key="1">
    <citation type="submission" date="2021-06" db="EMBL/GenBank/DDBJ databases">
        <authorList>
            <person name="Kallberg Y."/>
            <person name="Tangrot J."/>
            <person name="Rosling A."/>
        </authorList>
    </citation>
    <scope>NUCLEOTIDE SEQUENCE</scope>
    <source>
        <strain evidence="2">CL551</strain>
    </source>
</reference>
<keyword evidence="3" id="KW-1185">Reference proteome</keyword>
<dbReference type="Proteomes" id="UP000789342">
    <property type="component" value="Unassembled WGS sequence"/>
</dbReference>
<comment type="caution">
    <text evidence="2">The sequence shown here is derived from an EMBL/GenBank/DDBJ whole genome shotgun (WGS) entry which is preliminary data.</text>
</comment>
<gene>
    <name evidence="2" type="ORF">AMORRO_LOCUS15937</name>
</gene>
<feature type="compositionally biased region" description="Acidic residues" evidence="1">
    <location>
        <begin position="123"/>
        <end position="139"/>
    </location>
</feature>
<accession>A0A9N9J1D2</accession>